<organism evidence="6 7">
    <name type="scientific">Hyphodiscus hymeniophilus</name>
    <dbReference type="NCBI Taxonomy" id="353542"/>
    <lineage>
        <taxon>Eukaryota</taxon>
        <taxon>Fungi</taxon>
        <taxon>Dikarya</taxon>
        <taxon>Ascomycota</taxon>
        <taxon>Pezizomycotina</taxon>
        <taxon>Leotiomycetes</taxon>
        <taxon>Helotiales</taxon>
        <taxon>Hyphodiscaceae</taxon>
        <taxon>Hyphodiscus</taxon>
    </lineage>
</organism>
<feature type="chain" id="PRO_5040208830" evidence="4">
    <location>
        <begin position="19"/>
        <end position="419"/>
    </location>
</feature>
<evidence type="ECO:0000313" key="7">
    <source>
        <dbReference type="Proteomes" id="UP000785200"/>
    </source>
</evidence>
<evidence type="ECO:0000313" key="6">
    <source>
        <dbReference type="EMBL" id="KAG0647452.1"/>
    </source>
</evidence>
<dbReference type="PANTHER" id="PTHR46865">
    <property type="entry name" value="OXIDOREDUCTASE-RELATED"/>
    <property type="match status" value="1"/>
</dbReference>
<keyword evidence="4" id="KW-0732">Signal</keyword>
<dbReference type="Gene3D" id="3.50.50.60">
    <property type="entry name" value="FAD/NAD(P)-binding domain"/>
    <property type="match status" value="1"/>
</dbReference>
<accession>A0A9P6VGN5</accession>
<evidence type="ECO:0000256" key="3">
    <source>
        <dbReference type="ARBA" id="ARBA00023002"/>
    </source>
</evidence>
<dbReference type="EMBL" id="VNKQ01000012">
    <property type="protein sequence ID" value="KAG0647452.1"/>
    <property type="molecule type" value="Genomic_DNA"/>
</dbReference>
<keyword evidence="2" id="KW-0274">FAD</keyword>
<keyword evidence="6" id="KW-0503">Monooxygenase</keyword>
<comment type="caution">
    <text evidence="6">The sequence shown here is derived from an EMBL/GenBank/DDBJ whole genome shotgun (WGS) entry which is preliminary data.</text>
</comment>
<evidence type="ECO:0000256" key="1">
    <source>
        <dbReference type="ARBA" id="ARBA00022630"/>
    </source>
</evidence>
<dbReference type="Pfam" id="PF01494">
    <property type="entry name" value="FAD_binding_3"/>
    <property type="match status" value="1"/>
</dbReference>
<sequence>MSLRVLISGASVAGPALAYWLVRAGCKVTVVERARTLRSEGQGVDVRDSAREVLKRMGIFDLIRSKSSHEEGISFVSSDNKAFASFGVDLESGMGDSATSDIEILRGELAGILFDVTKDDVRYIFGDMVDSLEENEKEVEVSFASGTPKAAFDLVVAADGIGSKIRGMAFKTGAEQVRSLNSYISYFSVPKGDTDTMWARAHWVKGGRCLVLRPDNMGRTRAFCMCTAYEKSDPRLARLDQASKQGVSEQKALVQELFQDADWEGPRLLKGMHDSDDFYMQHVAQVRLPRWSSGRVTVVGDAGYAASPFSGMGTSLAFLGAYVLAGEISKQPDDIPAALESYERVLRPHVESIQKLVPGIPWIVQPQSLWGIRVLETVVWGAGIVSGSWLANLFSKAVGYLPIAGDVPFQLPDYEAFKQ</sequence>
<feature type="signal peptide" evidence="4">
    <location>
        <begin position="1"/>
        <end position="18"/>
    </location>
</feature>
<dbReference type="OrthoDB" id="655030at2759"/>
<keyword evidence="1" id="KW-0285">Flavoprotein</keyword>
<dbReference type="Proteomes" id="UP000785200">
    <property type="component" value="Unassembled WGS sequence"/>
</dbReference>
<dbReference type="InterPro" id="IPR036188">
    <property type="entry name" value="FAD/NAD-bd_sf"/>
</dbReference>
<name>A0A9P6VGN5_9HELO</name>
<evidence type="ECO:0000259" key="5">
    <source>
        <dbReference type="Pfam" id="PF01494"/>
    </source>
</evidence>
<dbReference type="PRINTS" id="PR00420">
    <property type="entry name" value="RNGMNOXGNASE"/>
</dbReference>
<dbReference type="Gene3D" id="3.30.9.10">
    <property type="entry name" value="D-Amino Acid Oxidase, subunit A, domain 2"/>
    <property type="match status" value="1"/>
</dbReference>
<evidence type="ECO:0000256" key="4">
    <source>
        <dbReference type="SAM" id="SignalP"/>
    </source>
</evidence>
<dbReference type="PANTHER" id="PTHR46865:SF2">
    <property type="entry name" value="MONOOXYGENASE"/>
    <property type="match status" value="1"/>
</dbReference>
<dbReference type="SUPFAM" id="SSF51905">
    <property type="entry name" value="FAD/NAD(P)-binding domain"/>
    <property type="match status" value="1"/>
</dbReference>
<protein>
    <submittedName>
        <fullName evidence="6">Monooxygenase CTB7</fullName>
    </submittedName>
</protein>
<keyword evidence="3" id="KW-0560">Oxidoreductase</keyword>
<evidence type="ECO:0000256" key="2">
    <source>
        <dbReference type="ARBA" id="ARBA00022827"/>
    </source>
</evidence>
<reference evidence="6" key="1">
    <citation type="submission" date="2019-07" db="EMBL/GenBank/DDBJ databases">
        <title>Hyphodiscus hymeniophilus genome sequencing and assembly.</title>
        <authorList>
            <person name="Kramer G."/>
            <person name="Nodwell J."/>
        </authorList>
    </citation>
    <scope>NUCLEOTIDE SEQUENCE</scope>
    <source>
        <strain evidence="6">ATCC 34498</strain>
    </source>
</reference>
<feature type="domain" description="FAD-binding" evidence="5">
    <location>
        <begin position="4"/>
        <end position="351"/>
    </location>
</feature>
<keyword evidence="7" id="KW-1185">Reference proteome</keyword>
<proteinExistence type="predicted"/>
<dbReference type="AlphaFoldDB" id="A0A9P6VGN5"/>
<dbReference type="GO" id="GO:0004497">
    <property type="term" value="F:monooxygenase activity"/>
    <property type="evidence" value="ECO:0007669"/>
    <property type="project" value="UniProtKB-KW"/>
</dbReference>
<dbReference type="GO" id="GO:0071949">
    <property type="term" value="F:FAD binding"/>
    <property type="evidence" value="ECO:0007669"/>
    <property type="project" value="InterPro"/>
</dbReference>
<gene>
    <name evidence="6" type="ORF">D0Z07_6721</name>
</gene>
<dbReference type="InterPro" id="IPR051704">
    <property type="entry name" value="FAD_aromatic-hydroxylase"/>
</dbReference>
<dbReference type="InterPro" id="IPR002938">
    <property type="entry name" value="FAD-bd"/>
</dbReference>